<dbReference type="STRING" id="671987.R0I8G0"/>
<sequence length="154" mass="17861">MSPSTEDAASPYAAQWTNCGSSPTEARKRGCKFDILSFAWQLPECYDDKIMEDFLAEKEWEFFKFPNKTSPVTKETALTGEHTLFVTTEYHRVHCMYMWRQMHRAFTVRKYIDSHLNDWHHTLHCHKVMLGEQLPPESIGAAGQVKYPECSPAL</sequence>
<name>R0I8G0_EXST2</name>
<proteinExistence type="predicted"/>
<dbReference type="EMBL" id="KB908855">
    <property type="protein sequence ID" value="EOA81815.1"/>
    <property type="molecule type" value="Genomic_DNA"/>
</dbReference>
<gene>
    <name evidence="1" type="ORF">SETTUDRAFT_97260</name>
</gene>
<reference evidence="1 2" key="1">
    <citation type="journal article" date="2012" name="PLoS Pathog.">
        <title>Diverse lifestyles and strategies of plant pathogenesis encoded in the genomes of eighteen Dothideomycetes fungi.</title>
        <authorList>
            <person name="Ohm R.A."/>
            <person name="Feau N."/>
            <person name="Henrissat B."/>
            <person name="Schoch C.L."/>
            <person name="Horwitz B.A."/>
            <person name="Barry K.W."/>
            <person name="Condon B.J."/>
            <person name="Copeland A.C."/>
            <person name="Dhillon B."/>
            <person name="Glaser F."/>
            <person name="Hesse C.N."/>
            <person name="Kosti I."/>
            <person name="LaButti K."/>
            <person name="Lindquist E.A."/>
            <person name="Lucas S."/>
            <person name="Salamov A.A."/>
            <person name="Bradshaw R.E."/>
            <person name="Ciuffetti L."/>
            <person name="Hamelin R.C."/>
            <person name="Kema G.H.J."/>
            <person name="Lawrence C."/>
            <person name="Scott J.A."/>
            <person name="Spatafora J.W."/>
            <person name="Turgeon B.G."/>
            <person name="de Wit P.J.G.M."/>
            <person name="Zhong S."/>
            <person name="Goodwin S.B."/>
            <person name="Grigoriev I.V."/>
        </authorList>
    </citation>
    <scope>NUCLEOTIDE SEQUENCE [LARGE SCALE GENOMIC DNA]</scope>
    <source>
        <strain evidence="2">28A</strain>
    </source>
</reference>
<protein>
    <submittedName>
        <fullName evidence="1">Uncharacterized protein</fullName>
    </submittedName>
</protein>
<dbReference type="RefSeq" id="XP_008030207.1">
    <property type="nucleotide sequence ID" value="XM_008032016.1"/>
</dbReference>
<dbReference type="InterPro" id="IPR053008">
    <property type="entry name" value="Phomopsin_biosynth_assoc"/>
</dbReference>
<keyword evidence="2" id="KW-1185">Reference proteome</keyword>
<evidence type="ECO:0000313" key="1">
    <source>
        <dbReference type="EMBL" id="EOA81815.1"/>
    </source>
</evidence>
<dbReference type="eggNOG" id="ENOG502S165">
    <property type="taxonomic scope" value="Eukaryota"/>
</dbReference>
<accession>R0I8G0</accession>
<dbReference type="AlphaFoldDB" id="R0I8G0"/>
<dbReference type="GeneID" id="19406297"/>
<dbReference type="HOGENOM" id="CLU_066042_6_2_1"/>
<organism evidence="1 2">
    <name type="scientific">Exserohilum turcicum (strain 28A)</name>
    <name type="common">Northern leaf blight fungus</name>
    <name type="synonym">Setosphaeria turcica</name>
    <dbReference type="NCBI Taxonomy" id="671987"/>
    <lineage>
        <taxon>Eukaryota</taxon>
        <taxon>Fungi</taxon>
        <taxon>Dikarya</taxon>
        <taxon>Ascomycota</taxon>
        <taxon>Pezizomycotina</taxon>
        <taxon>Dothideomycetes</taxon>
        <taxon>Pleosporomycetidae</taxon>
        <taxon>Pleosporales</taxon>
        <taxon>Pleosporineae</taxon>
        <taxon>Pleosporaceae</taxon>
        <taxon>Exserohilum</taxon>
    </lineage>
</organism>
<dbReference type="PANTHER" id="PTHR35896">
    <property type="entry name" value="IG-LIKE DOMAIN-CONTAINING PROTEIN"/>
    <property type="match status" value="1"/>
</dbReference>
<dbReference type="PANTHER" id="PTHR35896:SF3">
    <property type="entry name" value="MAJOR FACILITATOR SUPERFAMILY TRANSPORTER"/>
    <property type="match status" value="1"/>
</dbReference>
<reference evidence="1 2" key="2">
    <citation type="journal article" date="2013" name="PLoS Genet.">
        <title>Comparative genome structure, secondary metabolite, and effector coding capacity across Cochliobolus pathogens.</title>
        <authorList>
            <person name="Condon B.J."/>
            <person name="Leng Y."/>
            <person name="Wu D."/>
            <person name="Bushley K.E."/>
            <person name="Ohm R.A."/>
            <person name="Otillar R."/>
            <person name="Martin J."/>
            <person name="Schackwitz W."/>
            <person name="Grimwood J."/>
            <person name="MohdZainudin N."/>
            <person name="Xue C."/>
            <person name="Wang R."/>
            <person name="Manning V.A."/>
            <person name="Dhillon B."/>
            <person name="Tu Z.J."/>
            <person name="Steffenson B.J."/>
            <person name="Salamov A."/>
            <person name="Sun H."/>
            <person name="Lowry S."/>
            <person name="LaButti K."/>
            <person name="Han J."/>
            <person name="Copeland A."/>
            <person name="Lindquist E."/>
            <person name="Barry K."/>
            <person name="Schmutz J."/>
            <person name="Baker S.E."/>
            <person name="Ciuffetti L.M."/>
            <person name="Grigoriev I.V."/>
            <person name="Zhong S."/>
            <person name="Turgeon B.G."/>
        </authorList>
    </citation>
    <scope>NUCLEOTIDE SEQUENCE [LARGE SCALE GENOMIC DNA]</scope>
    <source>
        <strain evidence="2">28A</strain>
    </source>
</reference>
<dbReference type="Proteomes" id="UP000016935">
    <property type="component" value="Unassembled WGS sequence"/>
</dbReference>
<evidence type="ECO:0000313" key="2">
    <source>
        <dbReference type="Proteomes" id="UP000016935"/>
    </source>
</evidence>
<dbReference type="OrthoDB" id="3501153at2759"/>